<gene>
    <name evidence="10" type="ORF">EV186_1011827</name>
</gene>
<dbReference type="Proteomes" id="UP000295444">
    <property type="component" value="Unassembled WGS sequence"/>
</dbReference>
<feature type="domain" description="Phage shock protein PspC N-terminal" evidence="8">
    <location>
        <begin position="39"/>
        <end position="95"/>
    </location>
</feature>
<evidence type="ECO:0000256" key="2">
    <source>
        <dbReference type="ARBA" id="ARBA00022475"/>
    </source>
</evidence>
<feature type="transmembrane region" description="Helical" evidence="7">
    <location>
        <begin position="65"/>
        <end position="92"/>
    </location>
</feature>
<feature type="domain" description="Cell wall-active antibiotics response LiaF-like C-terminal" evidence="9">
    <location>
        <begin position="341"/>
        <end position="437"/>
    </location>
</feature>
<dbReference type="Pfam" id="PF04024">
    <property type="entry name" value="PspC"/>
    <property type="match status" value="1"/>
</dbReference>
<evidence type="ECO:0000256" key="4">
    <source>
        <dbReference type="ARBA" id="ARBA00022989"/>
    </source>
</evidence>
<organism evidence="10 11">
    <name type="scientific">Labedaea rhizosphaerae</name>
    <dbReference type="NCBI Taxonomy" id="598644"/>
    <lineage>
        <taxon>Bacteria</taxon>
        <taxon>Bacillati</taxon>
        <taxon>Actinomycetota</taxon>
        <taxon>Actinomycetes</taxon>
        <taxon>Pseudonocardiales</taxon>
        <taxon>Pseudonocardiaceae</taxon>
        <taxon>Labedaea</taxon>
    </lineage>
</organism>
<sequence length="440" mass="45820">MCVRAGHCILVDVSAQQTQTGGPTPPNVEDTVKDFWATRPRRPRDGRKIAGVAAGIGNRYGIDPVIVRVAFVVAAIYGGAGIFLYLVGWLLLPEERDEVSPFESVINKGRSSTSTVFTVLLCLALIPLSSWVFDGPFSGLLGVAIILGLLFLLHRSKGHLNRPDDAQPYGAQPFAAAQPTTENFATEPGDQTVRTAEPETEPDSPPAWDPLGAAPFAWDLPEPGPGPSQESEPTVQRARRSRVGLMTVGVAFVVGAACVALSGTFDWLTPPHIAGLLLAVLGLGMVGGAFAGGGRGLLGLAVPLAAIGVLYTSVSTGDGGFHGVGDRTETPRSIAQVAPSYSRSVGSIDLDLTELPDTGRSVHTSVDANVGSATVRVPANADVEVHCRAKIGSVDCLGQRQDGTGVEVKIDNDLGDDGEGGLKIVLDVRVGTGDVEVVRG</sequence>
<keyword evidence="3 7" id="KW-0812">Transmembrane</keyword>
<evidence type="ECO:0000256" key="1">
    <source>
        <dbReference type="ARBA" id="ARBA00004162"/>
    </source>
</evidence>
<dbReference type="OrthoDB" id="3208990at2"/>
<dbReference type="Pfam" id="PF09922">
    <property type="entry name" value="LiaF-like_C"/>
    <property type="match status" value="1"/>
</dbReference>
<evidence type="ECO:0000256" key="3">
    <source>
        <dbReference type="ARBA" id="ARBA00022692"/>
    </source>
</evidence>
<feature type="transmembrane region" description="Helical" evidence="7">
    <location>
        <begin position="243"/>
        <end position="265"/>
    </location>
</feature>
<feature type="transmembrane region" description="Helical" evidence="7">
    <location>
        <begin position="271"/>
        <end position="290"/>
    </location>
</feature>
<dbReference type="InterPro" id="IPR007168">
    <property type="entry name" value="Phageshock_PspC_N"/>
</dbReference>
<keyword evidence="2" id="KW-1003">Cell membrane</keyword>
<evidence type="ECO:0000313" key="10">
    <source>
        <dbReference type="EMBL" id="TDQ05849.1"/>
    </source>
</evidence>
<feature type="transmembrane region" description="Helical" evidence="7">
    <location>
        <begin position="297"/>
        <end position="314"/>
    </location>
</feature>
<evidence type="ECO:0000256" key="6">
    <source>
        <dbReference type="SAM" id="MobiDB-lite"/>
    </source>
</evidence>
<protein>
    <submittedName>
        <fullName evidence="10">Phage shock protein C (PspC) family protein</fullName>
    </submittedName>
</protein>
<dbReference type="InterPro" id="IPR024425">
    <property type="entry name" value="LiaF-like_C"/>
</dbReference>
<keyword evidence="5 7" id="KW-0472">Membrane</keyword>
<accession>A0A4R6SNX4</accession>
<reference evidence="10 11" key="1">
    <citation type="submission" date="2019-03" db="EMBL/GenBank/DDBJ databases">
        <title>Genomic Encyclopedia of Type Strains, Phase IV (KMG-IV): sequencing the most valuable type-strain genomes for metagenomic binning, comparative biology and taxonomic classification.</title>
        <authorList>
            <person name="Goeker M."/>
        </authorList>
    </citation>
    <scope>NUCLEOTIDE SEQUENCE [LARGE SCALE GENOMIC DNA]</scope>
    <source>
        <strain evidence="10 11">DSM 45361</strain>
    </source>
</reference>
<evidence type="ECO:0000259" key="9">
    <source>
        <dbReference type="Pfam" id="PF09922"/>
    </source>
</evidence>
<evidence type="ECO:0000313" key="11">
    <source>
        <dbReference type="Proteomes" id="UP000295444"/>
    </source>
</evidence>
<evidence type="ECO:0000256" key="7">
    <source>
        <dbReference type="SAM" id="Phobius"/>
    </source>
</evidence>
<feature type="transmembrane region" description="Helical" evidence="7">
    <location>
        <begin position="137"/>
        <end position="153"/>
    </location>
</feature>
<keyword evidence="4 7" id="KW-1133">Transmembrane helix</keyword>
<evidence type="ECO:0000256" key="5">
    <source>
        <dbReference type="ARBA" id="ARBA00023136"/>
    </source>
</evidence>
<dbReference type="AlphaFoldDB" id="A0A4R6SNX4"/>
<dbReference type="PANTHER" id="PTHR33885:SF3">
    <property type="entry name" value="PHAGE SHOCK PROTEIN C"/>
    <property type="match status" value="1"/>
</dbReference>
<dbReference type="PANTHER" id="PTHR33885">
    <property type="entry name" value="PHAGE SHOCK PROTEIN C"/>
    <property type="match status" value="1"/>
</dbReference>
<dbReference type="EMBL" id="SNXZ01000001">
    <property type="protein sequence ID" value="TDQ05849.1"/>
    <property type="molecule type" value="Genomic_DNA"/>
</dbReference>
<keyword evidence="11" id="KW-1185">Reference proteome</keyword>
<comment type="subcellular location">
    <subcellularLocation>
        <location evidence="1">Cell membrane</location>
        <topology evidence="1">Single-pass membrane protein</topology>
    </subcellularLocation>
</comment>
<evidence type="ECO:0000259" key="8">
    <source>
        <dbReference type="Pfam" id="PF04024"/>
    </source>
</evidence>
<dbReference type="InterPro" id="IPR052027">
    <property type="entry name" value="PspC"/>
</dbReference>
<dbReference type="GO" id="GO:0005886">
    <property type="term" value="C:plasma membrane"/>
    <property type="evidence" value="ECO:0007669"/>
    <property type="project" value="UniProtKB-SubCell"/>
</dbReference>
<comment type="caution">
    <text evidence="10">The sequence shown here is derived from an EMBL/GenBank/DDBJ whole genome shotgun (WGS) entry which is preliminary data.</text>
</comment>
<name>A0A4R6SNX4_LABRH</name>
<proteinExistence type="predicted"/>
<feature type="region of interest" description="Disordered" evidence="6">
    <location>
        <begin position="179"/>
        <end position="208"/>
    </location>
</feature>